<reference evidence="1" key="1">
    <citation type="submission" date="2021-02" db="EMBL/GenBank/DDBJ databases">
        <authorList>
            <person name="Nowell W R."/>
        </authorList>
    </citation>
    <scope>NUCLEOTIDE SEQUENCE</scope>
    <source>
        <strain evidence="1">Ploen Becks lab</strain>
    </source>
</reference>
<name>A0A814N2N3_9BILA</name>
<comment type="caution">
    <text evidence="1">The sequence shown here is derived from an EMBL/GenBank/DDBJ whole genome shotgun (WGS) entry which is preliminary data.</text>
</comment>
<dbReference type="Proteomes" id="UP000663879">
    <property type="component" value="Unassembled WGS sequence"/>
</dbReference>
<evidence type="ECO:0000313" key="2">
    <source>
        <dbReference type="Proteomes" id="UP000663879"/>
    </source>
</evidence>
<protein>
    <submittedName>
        <fullName evidence="1">Uncharacterized protein</fullName>
    </submittedName>
</protein>
<sequence length="28" mass="3432">MSRQAIDINTKKRLLMKLKKCYELTRFC</sequence>
<accession>A0A814N2N3</accession>
<gene>
    <name evidence="1" type="ORF">OXX778_LOCUS20496</name>
</gene>
<evidence type="ECO:0000313" key="1">
    <source>
        <dbReference type="EMBL" id="CAF1087461.1"/>
    </source>
</evidence>
<keyword evidence="2" id="KW-1185">Reference proteome</keyword>
<proteinExistence type="predicted"/>
<organism evidence="1 2">
    <name type="scientific">Brachionus calyciflorus</name>
    <dbReference type="NCBI Taxonomy" id="104777"/>
    <lineage>
        <taxon>Eukaryota</taxon>
        <taxon>Metazoa</taxon>
        <taxon>Spiralia</taxon>
        <taxon>Gnathifera</taxon>
        <taxon>Rotifera</taxon>
        <taxon>Eurotatoria</taxon>
        <taxon>Monogononta</taxon>
        <taxon>Pseudotrocha</taxon>
        <taxon>Ploima</taxon>
        <taxon>Brachionidae</taxon>
        <taxon>Brachionus</taxon>
    </lineage>
</organism>
<dbReference type="AlphaFoldDB" id="A0A814N2N3"/>
<dbReference type="EMBL" id="CAJNOC010006862">
    <property type="protein sequence ID" value="CAF1087461.1"/>
    <property type="molecule type" value="Genomic_DNA"/>
</dbReference>